<dbReference type="Pfam" id="PF16993">
    <property type="entry name" value="Asp1"/>
    <property type="match status" value="1"/>
</dbReference>
<evidence type="ECO:0000313" key="2">
    <source>
        <dbReference type="Proteomes" id="UP000245919"/>
    </source>
</evidence>
<gene>
    <name evidence="1" type="ORF">LL14B4_04100</name>
</gene>
<name>A0A2Z3KHN5_LACLL</name>
<dbReference type="AlphaFoldDB" id="A0A2Z3KHN5"/>
<reference evidence="1 2" key="1">
    <citation type="submission" date="2018-03" db="EMBL/GenBank/DDBJ databases">
        <title>Genome sequence of Lactococcus lactis strain 14B4 from almond drupe.</title>
        <authorList>
            <person name="Tran T.D."/>
            <person name="McGarvey J.A."/>
            <person name="Huynh S."/>
            <person name="Parker C.T."/>
        </authorList>
    </citation>
    <scope>NUCLEOTIDE SEQUENCE [LARGE SCALE GENOMIC DNA]</scope>
    <source>
        <strain evidence="1 2">14B4</strain>
    </source>
</reference>
<accession>A0A2Z3KHN5</accession>
<keyword evidence="1" id="KW-0808">Transferase</keyword>
<organism evidence="1 2">
    <name type="scientific">Lactococcus lactis subsp. lactis</name>
    <name type="common">Streptococcus lactis</name>
    <dbReference type="NCBI Taxonomy" id="1360"/>
    <lineage>
        <taxon>Bacteria</taxon>
        <taxon>Bacillati</taxon>
        <taxon>Bacillota</taxon>
        <taxon>Bacilli</taxon>
        <taxon>Lactobacillales</taxon>
        <taxon>Streptococcaceae</taxon>
        <taxon>Lactococcus</taxon>
    </lineage>
</organism>
<dbReference type="Proteomes" id="UP000245919">
    <property type="component" value="Chromosome"/>
</dbReference>
<protein>
    <submittedName>
        <fullName evidence="1">Accessory Sec system glycosyltransferase Asp1</fullName>
    </submittedName>
</protein>
<dbReference type="GeneID" id="89632970"/>
<sequence length="517" mass="61047">MLYLVPNWSENIEWDEDRLFTLSKFFIDQNFDHQVLLTNIFPFLRYELNKEGYEYTKVLRLFDFIQNIKVETGHPITLEDIDVPQEVDKIFTPTSTILYAKGYIIGKVLYNQFGFPALTRYYLENGDVCEEVYDDRGFVTYKRYINNNNQIYQVDYFNELGKHTLTHNEQGVTVEKEGSIFLKNKKYNSIENIVNEVVKSFIEKKFKDVPEQSISLLTTTDKLILEQFQGINSNVRTFHLLTSEKIDYKEIQNKKIITDSQNLMKDSEKNYFHVPIFYPELDLGDSDSESLMKIFCKISNAIDDKTLQLLVQRVIEDDQVGLILEINNPERLKRVKFLQTLLIEEYFGIDLNSSDYQKVHSYIVAQKMKKLFKKDIDSVKEIQKTAKWTSYVRAVNANLRIQYVNHLENEELRALIKNSRIYLDFDENYSILRHSIAVSSGIPILSIHESELISEGKNGFLLELETINDKLISYVDYFICELRKWNEALVESIDIIEQYNSETIMMKWREIFQSYEK</sequence>
<dbReference type="InterPro" id="IPR022372">
    <property type="entry name" value="Accessory_SS_Asp1"/>
</dbReference>
<proteinExistence type="predicted"/>
<dbReference type="GO" id="GO:0015031">
    <property type="term" value="P:protein transport"/>
    <property type="evidence" value="ECO:0007669"/>
    <property type="project" value="InterPro"/>
</dbReference>
<dbReference type="GO" id="GO:0016740">
    <property type="term" value="F:transferase activity"/>
    <property type="evidence" value="ECO:0007669"/>
    <property type="project" value="UniProtKB-KW"/>
</dbReference>
<evidence type="ECO:0000313" key="1">
    <source>
        <dbReference type="EMBL" id="AWN65395.1"/>
    </source>
</evidence>
<dbReference type="RefSeq" id="WP_033900289.1">
    <property type="nucleotide sequence ID" value="NZ_CP028160.1"/>
</dbReference>
<dbReference type="EMBL" id="CP028160">
    <property type="protein sequence ID" value="AWN65395.1"/>
    <property type="molecule type" value="Genomic_DNA"/>
</dbReference>